<comment type="caution">
    <text evidence="8">The sequence shown here is derived from an EMBL/GenBank/DDBJ whole genome shotgun (WGS) entry which is preliminary data.</text>
</comment>
<dbReference type="PROSITE" id="PS50048">
    <property type="entry name" value="ZN2_CY6_FUNGAL_2"/>
    <property type="match status" value="1"/>
</dbReference>
<dbReference type="PROSITE" id="PS00463">
    <property type="entry name" value="ZN2_CY6_FUNGAL_1"/>
    <property type="match status" value="1"/>
</dbReference>
<dbReference type="CDD" id="cd00067">
    <property type="entry name" value="GAL4"/>
    <property type="match status" value="1"/>
</dbReference>
<keyword evidence="9" id="KW-1185">Reference proteome</keyword>
<organism evidence="8 9">
    <name type="scientific">Sporothrix epigloea</name>
    <dbReference type="NCBI Taxonomy" id="1892477"/>
    <lineage>
        <taxon>Eukaryota</taxon>
        <taxon>Fungi</taxon>
        <taxon>Dikarya</taxon>
        <taxon>Ascomycota</taxon>
        <taxon>Pezizomycotina</taxon>
        <taxon>Sordariomycetes</taxon>
        <taxon>Sordariomycetidae</taxon>
        <taxon>Ophiostomatales</taxon>
        <taxon>Ophiostomataceae</taxon>
        <taxon>Sporothrix</taxon>
    </lineage>
</organism>
<feature type="compositionally biased region" description="Polar residues" evidence="6">
    <location>
        <begin position="1"/>
        <end position="15"/>
    </location>
</feature>
<keyword evidence="2" id="KW-0479">Metal-binding</keyword>
<feature type="region of interest" description="Disordered" evidence="6">
    <location>
        <begin position="137"/>
        <end position="376"/>
    </location>
</feature>
<dbReference type="Gene3D" id="4.10.240.10">
    <property type="entry name" value="Zn(2)-C6 fungal-type DNA-binding domain"/>
    <property type="match status" value="1"/>
</dbReference>
<dbReference type="SUPFAM" id="SSF57701">
    <property type="entry name" value="Zn2/Cys6 DNA-binding domain"/>
    <property type="match status" value="1"/>
</dbReference>
<reference evidence="8 9" key="1">
    <citation type="submission" date="2024-01" db="EMBL/GenBank/DDBJ databases">
        <authorList>
            <person name="Allen C."/>
            <person name="Tagirdzhanova G."/>
        </authorList>
    </citation>
    <scope>NUCLEOTIDE SEQUENCE [LARGE SCALE GENOMIC DNA]</scope>
    <source>
        <strain evidence="8 9">CBS 119000</strain>
    </source>
</reference>
<evidence type="ECO:0000256" key="2">
    <source>
        <dbReference type="ARBA" id="ARBA00022723"/>
    </source>
</evidence>
<feature type="compositionally biased region" description="Low complexity" evidence="6">
    <location>
        <begin position="198"/>
        <end position="211"/>
    </location>
</feature>
<feature type="compositionally biased region" description="Polar residues" evidence="6">
    <location>
        <begin position="224"/>
        <end position="235"/>
    </location>
</feature>
<dbReference type="InterPro" id="IPR036864">
    <property type="entry name" value="Zn2-C6_fun-type_DNA-bd_sf"/>
</dbReference>
<dbReference type="InterPro" id="IPR050815">
    <property type="entry name" value="TF_fung"/>
</dbReference>
<feature type="compositionally biased region" description="Polar residues" evidence="6">
    <location>
        <begin position="287"/>
        <end position="315"/>
    </location>
</feature>
<comment type="subcellular location">
    <subcellularLocation>
        <location evidence="1">Nucleus</location>
    </subcellularLocation>
</comment>
<feature type="domain" description="Zn(2)-C6 fungal-type" evidence="7">
    <location>
        <begin position="102"/>
        <end position="132"/>
    </location>
</feature>
<evidence type="ECO:0000256" key="6">
    <source>
        <dbReference type="SAM" id="MobiDB-lite"/>
    </source>
</evidence>
<evidence type="ECO:0000256" key="3">
    <source>
        <dbReference type="ARBA" id="ARBA00023015"/>
    </source>
</evidence>
<keyword evidence="4" id="KW-0804">Transcription</keyword>
<evidence type="ECO:0000313" key="9">
    <source>
        <dbReference type="Proteomes" id="UP001642502"/>
    </source>
</evidence>
<feature type="compositionally biased region" description="Polar residues" evidence="6">
    <location>
        <begin position="323"/>
        <end position="333"/>
    </location>
</feature>
<feature type="compositionally biased region" description="Basic and acidic residues" evidence="6">
    <location>
        <begin position="365"/>
        <end position="376"/>
    </location>
</feature>
<evidence type="ECO:0000256" key="1">
    <source>
        <dbReference type="ARBA" id="ARBA00004123"/>
    </source>
</evidence>
<dbReference type="InterPro" id="IPR001138">
    <property type="entry name" value="Zn2Cys6_DnaBD"/>
</dbReference>
<keyword evidence="3" id="KW-0805">Transcription regulation</keyword>
<gene>
    <name evidence="8" type="ORF">SEPCBS119000_000436</name>
</gene>
<dbReference type="Pfam" id="PF00172">
    <property type="entry name" value="Zn_clus"/>
    <property type="match status" value="1"/>
</dbReference>
<dbReference type="EMBL" id="CAWUON010000003">
    <property type="protein sequence ID" value="CAK7263370.1"/>
    <property type="molecule type" value="Genomic_DNA"/>
</dbReference>
<proteinExistence type="predicted"/>
<name>A0ABP0D586_9PEZI</name>
<sequence>MPTVDSHQPYFSSSPPRLPANGAAPESSATLKDRLGLGIGPKIWTGQDFLPQFLRAAEVPGEGTCFFYDDGTHCKAVIDGEAVNPYWGVTKAGKPRKRLAIACITCREKKIKCDPEYPRCVQCEKFGRLCRFKNAPRGGSNNGTSAADSDTEPDSHPKDGLVPAGRPLLSLETPPRSSVHAHLNSNQSPSAIAARPQSLAGSSHSSNGNSISRKRRSDYDHYTTAPNHNRSSPFDSRSPKFSDGSHGGGSILPLPYRRGTTADTSPQLSQLPPPPSSHPRSQEPYSAYSQYLQHGQRTPPQNSPQPQYASRSQVVPPTPPTLHDQQSRYSYSHRQGHPRSQPASPTALGVPRMLLPPPRSTPDLSRVHDNLGRRPW</sequence>
<dbReference type="PANTHER" id="PTHR47338">
    <property type="entry name" value="ZN(II)2CYS6 TRANSCRIPTION FACTOR (EUROFUNG)-RELATED"/>
    <property type="match status" value="1"/>
</dbReference>
<evidence type="ECO:0000313" key="8">
    <source>
        <dbReference type="EMBL" id="CAK7263370.1"/>
    </source>
</evidence>
<dbReference type="PANTHER" id="PTHR47338:SF11">
    <property type="entry name" value="ZN(II)2CYS6 TRANSCRIPTION FACTOR (EUROFUNG)"/>
    <property type="match status" value="1"/>
</dbReference>
<dbReference type="Proteomes" id="UP001642502">
    <property type="component" value="Unassembled WGS sequence"/>
</dbReference>
<evidence type="ECO:0000259" key="7">
    <source>
        <dbReference type="PROSITE" id="PS50048"/>
    </source>
</evidence>
<feature type="region of interest" description="Disordered" evidence="6">
    <location>
        <begin position="1"/>
        <end position="25"/>
    </location>
</feature>
<accession>A0ABP0D586</accession>
<protein>
    <recommendedName>
        <fullName evidence="7">Zn(2)-C6 fungal-type domain-containing protein</fullName>
    </recommendedName>
</protein>
<dbReference type="SMART" id="SM00066">
    <property type="entry name" value="GAL4"/>
    <property type="match status" value="1"/>
</dbReference>
<evidence type="ECO:0000256" key="4">
    <source>
        <dbReference type="ARBA" id="ARBA00023163"/>
    </source>
</evidence>
<keyword evidence="5" id="KW-0539">Nucleus</keyword>
<evidence type="ECO:0000256" key="5">
    <source>
        <dbReference type="ARBA" id="ARBA00023242"/>
    </source>
</evidence>